<evidence type="ECO:0000313" key="4">
    <source>
        <dbReference type="Proteomes" id="UP000240621"/>
    </source>
</evidence>
<evidence type="ECO:0000313" key="2">
    <source>
        <dbReference type="EMBL" id="GET22096.1"/>
    </source>
</evidence>
<keyword evidence="1" id="KW-0472">Membrane</keyword>
<reference evidence="3 4" key="1">
    <citation type="submission" date="2018-03" db="EMBL/GenBank/DDBJ databases">
        <title>Genomic Encyclopedia of Archaeal and Bacterial Type Strains, Phase II (KMG-II): from individual species to whole genera.</title>
        <authorList>
            <person name="Goeker M."/>
        </authorList>
    </citation>
    <scope>NUCLEOTIDE SEQUENCE [LARGE SCALE GENOMIC DNA]</scope>
    <source>
        <strain evidence="3 4">DSM 27267</strain>
    </source>
</reference>
<name>A0A2P8C6K7_9BACT</name>
<evidence type="ECO:0008006" key="6">
    <source>
        <dbReference type="Google" id="ProtNLM"/>
    </source>
</evidence>
<keyword evidence="5" id="KW-1185">Reference proteome</keyword>
<feature type="transmembrane region" description="Helical" evidence="1">
    <location>
        <begin position="6"/>
        <end position="29"/>
    </location>
</feature>
<dbReference type="Proteomes" id="UP000396862">
    <property type="component" value="Unassembled WGS sequence"/>
</dbReference>
<evidence type="ECO:0000256" key="1">
    <source>
        <dbReference type="SAM" id="Phobius"/>
    </source>
</evidence>
<organism evidence="3 4">
    <name type="scientific">Prolixibacter denitrificans</name>
    <dbReference type="NCBI Taxonomy" id="1541063"/>
    <lineage>
        <taxon>Bacteria</taxon>
        <taxon>Pseudomonadati</taxon>
        <taxon>Bacteroidota</taxon>
        <taxon>Bacteroidia</taxon>
        <taxon>Marinilabiliales</taxon>
        <taxon>Prolixibacteraceae</taxon>
        <taxon>Prolixibacter</taxon>
    </lineage>
</organism>
<evidence type="ECO:0000313" key="3">
    <source>
        <dbReference type="EMBL" id="PSK80610.1"/>
    </source>
</evidence>
<comment type="caution">
    <text evidence="3">The sequence shown here is derived from an EMBL/GenBank/DDBJ whole genome shotgun (WGS) entry which is preliminary data.</text>
</comment>
<proteinExistence type="predicted"/>
<dbReference type="EMBL" id="PYGC01000014">
    <property type="protein sequence ID" value="PSK80610.1"/>
    <property type="molecule type" value="Genomic_DNA"/>
</dbReference>
<sequence>MEDNLSNLMIGIIGGVVSSAIIWFFVLIYNKIIQPAIKEILYKGIDLEGEWHDNLYIERSAKKDGKTELEKVKIKELTITIKQNAYEIKGDLIIKNIIHQNEIFSFYKYTGFIRDNYVVINYLPKSKKHLGLGSIILVIKKGGKCLNGNLVGTSLDEMNLTQYSGLHLERK</sequence>
<accession>A0A2P8C6K7</accession>
<keyword evidence="1" id="KW-0812">Transmembrane</keyword>
<dbReference type="Proteomes" id="UP000240621">
    <property type="component" value="Unassembled WGS sequence"/>
</dbReference>
<dbReference type="RefSeq" id="WP_106543721.1">
    <property type="nucleotide sequence ID" value="NZ_BLAU01000001.1"/>
</dbReference>
<keyword evidence="1" id="KW-1133">Transmembrane helix</keyword>
<protein>
    <recommendedName>
        <fullName evidence="6">SMODS-associating 2TM beta-strand rich effector domain-containing protein</fullName>
    </recommendedName>
</protein>
<dbReference type="AlphaFoldDB" id="A0A2P8C6K7"/>
<reference evidence="2 5" key="2">
    <citation type="submission" date="2019-10" db="EMBL/GenBank/DDBJ databases">
        <title>Prolixibacter strains distinguished by the presence of nitrate reductase genes were adept at nitrate-dependent anaerobic corrosion of metallic iron and carbon steel.</title>
        <authorList>
            <person name="Iino T."/>
            <person name="Shono N."/>
            <person name="Ito K."/>
            <person name="Nakamura R."/>
            <person name="Sueoka K."/>
            <person name="Harayama S."/>
            <person name="Ohkuma M."/>
        </authorList>
    </citation>
    <scope>NUCLEOTIDE SEQUENCE [LARGE SCALE GENOMIC DNA]</scope>
    <source>
        <strain evidence="2 5">MIC1-1</strain>
    </source>
</reference>
<evidence type="ECO:0000313" key="5">
    <source>
        <dbReference type="Proteomes" id="UP000396862"/>
    </source>
</evidence>
<gene>
    <name evidence="3" type="ORF">CLV93_11447</name>
    <name evidence="2" type="ORF">JCM18694_23420</name>
</gene>
<dbReference type="EMBL" id="BLAU01000001">
    <property type="protein sequence ID" value="GET22096.1"/>
    <property type="molecule type" value="Genomic_DNA"/>
</dbReference>